<dbReference type="EMBL" id="HBUF01283488">
    <property type="protein sequence ID" value="CAG6687811.1"/>
    <property type="molecule type" value="Transcribed_RNA"/>
</dbReference>
<feature type="transmembrane region" description="Helical" evidence="1">
    <location>
        <begin position="12"/>
        <end position="41"/>
    </location>
</feature>
<keyword evidence="1" id="KW-0812">Transmembrane</keyword>
<keyword evidence="1" id="KW-1133">Transmembrane helix</keyword>
<proteinExistence type="predicted"/>
<reference evidence="2" key="1">
    <citation type="submission" date="2021-05" db="EMBL/GenBank/DDBJ databases">
        <authorList>
            <person name="Alioto T."/>
            <person name="Alioto T."/>
            <person name="Gomez Garrido J."/>
        </authorList>
    </citation>
    <scope>NUCLEOTIDE SEQUENCE</scope>
</reference>
<accession>A0A8D8TIW6</accession>
<evidence type="ECO:0000313" key="2">
    <source>
        <dbReference type="EMBL" id="CAG6687811.1"/>
    </source>
</evidence>
<sequence>MLHPSLSLSFYLSYVVSSFSSLCFIIVLLFHLSLLCCFLLLIPFQSFLYMRFFFLLLHSLYVWISSLVLPNLSSVVFSQLHSSPLLAEYYSLFSQIISFPFSVMSLSASSKRSRKRSIKKYTDSKNRNDADGSADGYTIERIKDTL</sequence>
<name>A0A8D8TIW6_9HEMI</name>
<evidence type="ECO:0000256" key="1">
    <source>
        <dbReference type="SAM" id="Phobius"/>
    </source>
</evidence>
<keyword evidence="1" id="KW-0472">Membrane</keyword>
<dbReference type="AlphaFoldDB" id="A0A8D8TIW6"/>
<feature type="transmembrane region" description="Helical" evidence="1">
    <location>
        <begin position="89"/>
        <end position="109"/>
    </location>
</feature>
<organism evidence="2">
    <name type="scientific">Cacopsylla melanoneura</name>
    <dbReference type="NCBI Taxonomy" id="428564"/>
    <lineage>
        <taxon>Eukaryota</taxon>
        <taxon>Metazoa</taxon>
        <taxon>Ecdysozoa</taxon>
        <taxon>Arthropoda</taxon>
        <taxon>Hexapoda</taxon>
        <taxon>Insecta</taxon>
        <taxon>Pterygota</taxon>
        <taxon>Neoptera</taxon>
        <taxon>Paraneoptera</taxon>
        <taxon>Hemiptera</taxon>
        <taxon>Sternorrhyncha</taxon>
        <taxon>Psylloidea</taxon>
        <taxon>Psyllidae</taxon>
        <taxon>Psyllinae</taxon>
        <taxon>Cacopsylla</taxon>
    </lineage>
</organism>
<protein>
    <submittedName>
        <fullName evidence="2">Uncharacterized protein</fullName>
    </submittedName>
</protein>
<feature type="transmembrane region" description="Helical" evidence="1">
    <location>
        <begin position="48"/>
        <end position="69"/>
    </location>
</feature>